<organism evidence="3">
    <name type="scientific">marine sediment metagenome</name>
    <dbReference type="NCBI Taxonomy" id="412755"/>
    <lineage>
        <taxon>unclassified sequences</taxon>
        <taxon>metagenomes</taxon>
        <taxon>ecological metagenomes</taxon>
    </lineage>
</organism>
<dbReference type="InterPro" id="IPR022634">
    <property type="entry name" value="DNA_polIII_beta_N"/>
</dbReference>
<dbReference type="EMBL" id="BARW01007551">
    <property type="protein sequence ID" value="GAI87921.1"/>
    <property type="molecule type" value="Genomic_DNA"/>
</dbReference>
<reference evidence="3" key="1">
    <citation type="journal article" date="2014" name="Front. Microbiol.">
        <title>High frequency of phylogenetically diverse reductive dehalogenase-homologous genes in deep subseafloor sedimentary metagenomes.</title>
        <authorList>
            <person name="Kawai M."/>
            <person name="Futagami T."/>
            <person name="Toyoda A."/>
            <person name="Takaki Y."/>
            <person name="Nishi S."/>
            <person name="Hori S."/>
            <person name="Arai W."/>
            <person name="Tsubouchi T."/>
            <person name="Morono Y."/>
            <person name="Uchiyama I."/>
            <person name="Ito T."/>
            <person name="Fujiyama A."/>
            <person name="Inagaki F."/>
            <person name="Takami H."/>
        </authorList>
    </citation>
    <scope>NUCLEOTIDE SEQUENCE</scope>
    <source>
        <strain evidence="3">Expedition CK06-06</strain>
    </source>
</reference>
<dbReference type="SUPFAM" id="SSF55979">
    <property type="entry name" value="DNA clamp"/>
    <property type="match status" value="1"/>
</dbReference>
<dbReference type="InterPro" id="IPR045784">
    <property type="entry name" value="Radical_SAM_N2"/>
</dbReference>
<evidence type="ECO:0000313" key="3">
    <source>
        <dbReference type="EMBL" id="GAI87921.1"/>
    </source>
</evidence>
<feature type="domain" description="Radical SAM" evidence="2">
    <location>
        <begin position="86"/>
        <end position="176"/>
    </location>
</feature>
<dbReference type="InterPro" id="IPR046938">
    <property type="entry name" value="DNA_clamp_sf"/>
</dbReference>
<comment type="caution">
    <text evidence="3">The sequence shown here is derived from an EMBL/GenBank/DDBJ whole genome shotgun (WGS) entry which is preliminary data.</text>
</comment>
<sequence>MRFRIKKVVLQQLLERAYSVMSTGSDVSKILHNFYVVVTDDKISIVATDLELVVIANSTLIEVEVVGKAVFPGKLFLNMVKKDYGMQKKAGLPIFGLGQKRAIGEFDVLAASLGYPPFLFNLIEMLKMSGIPVRWRDRIDMKESYPLIISGGSICGSPLPWSPIVDFVYIGECEEEKDNEFNPGSLTGILEDYIVPELPAKYNYHLHQ</sequence>
<name>X1T943_9ZZZZ</name>
<evidence type="ECO:0000259" key="2">
    <source>
        <dbReference type="Pfam" id="PF19864"/>
    </source>
</evidence>
<proteinExistence type="predicted"/>
<dbReference type="GO" id="GO:0006260">
    <property type="term" value="P:DNA replication"/>
    <property type="evidence" value="ECO:0007669"/>
    <property type="project" value="InterPro"/>
</dbReference>
<gene>
    <name evidence="3" type="ORF">S12H4_15685</name>
</gene>
<dbReference type="GO" id="GO:0008408">
    <property type="term" value="F:3'-5' exonuclease activity"/>
    <property type="evidence" value="ECO:0007669"/>
    <property type="project" value="InterPro"/>
</dbReference>
<dbReference type="GO" id="GO:0003677">
    <property type="term" value="F:DNA binding"/>
    <property type="evidence" value="ECO:0007669"/>
    <property type="project" value="InterPro"/>
</dbReference>
<dbReference type="Gene3D" id="3.10.150.10">
    <property type="entry name" value="DNA Polymerase III, subunit A, domain 2"/>
    <property type="match status" value="1"/>
</dbReference>
<dbReference type="GO" id="GO:0003887">
    <property type="term" value="F:DNA-directed DNA polymerase activity"/>
    <property type="evidence" value="ECO:0007669"/>
    <property type="project" value="InterPro"/>
</dbReference>
<evidence type="ECO:0000259" key="1">
    <source>
        <dbReference type="Pfam" id="PF00712"/>
    </source>
</evidence>
<dbReference type="AlphaFoldDB" id="X1T943"/>
<dbReference type="GO" id="GO:0009360">
    <property type="term" value="C:DNA polymerase III complex"/>
    <property type="evidence" value="ECO:0007669"/>
    <property type="project" value="InterPro"/>
</dbReference>
<dbReference type="PANTHER" id="PTHR42731">
    <property type="entry name" value="SLL1084 PROTEIN"/>
    <property type="match status" value="1"/>
</dbReference>
<dbReference type="PANTHER" id="PTHR42731:SF5">
    <property type="entry name" value="RADICAL SAM DOMAIN PROTEIN"/>
    <property type="match status" value="1"/>
</dbReference>
<protein>
    <submittedName>
        <fullName evidence="3">Uncharacterized protein</fullName>
    </submittedName>
</protein>
<dbReference type="Pfam" id="PF19864">
    <property type="entry name" value="Radical_SAM_N2"/>
    <property type="match status" value="1"/>
</dbReference>
<dbReference type="Pfam" id="PF00712">
    <property type="entry name" value="DNA_pol3_beta"/>
    <property type="match status" value="1"/>
</dbReference>
<accession>X1T943</accession>
<feature type="domain" description="DNA polymerase III beta sliding clamp N-terminal" evidence="1">
    <location>
        <begin position="1"/>
        <end position="82"/>
    </location>
</feature>